<dbReference type="PANTHER" id="PTHR37309:SF1">
    <property type="entry name" value="SLR0284 PROTEIN"/>
    <property type="match status" value="1"/>
</dbReference>
<dbReference type="RefSeq" id="WP_088554376.1">
    <property type="nucleotide sequence ID" value="NZ_BDGJ01000117.1"/>
</dbReference>
<feature type="transmembrane region" description="Helical" evidence="1">
    <location>
        <begin position="29"/>
        <end position="47"/>
    </location>
</feature>
<proteinExistence type="predicted"/>
<dbReference type="Pfam" id="PF04020">
    <property type="entry name" value="Phage_holin_4_2"/>
    <property type="match status" value="1"/>
</dbReference>
<feature type="transmembrane region" description="Helical" evidence="1">
    <location>
        <begin position="6"/>
        <end position="22"/>
    </location>
</feature>
<dbReference type="AlphaFoldDB" id="A0A1Z5HV24"/>
<dbReference type="PANTHER" id="PTHR37309">
    <property type="entry name" value="SLR0284 PROTEIN"/>
    <property type="match status" value="1"/>
</dbReference>
<evidence type="ECO:0000313" key="2">
    <source>
        <dbReference type="EMBL" id="GAW93181.1"/>
    </source>
</evidence>
<comment type="caution">
    <text evidence="2">The sequence shown here is derived from an EMBL/GenBank/DDBJ whole genome shotgun (WGS) entry which is preliminary data.</text>
</comment>
<keyword evidence="1" id="KW-0472">Membrane</keyword>
<feature type="transmembrane region" description="Helical" evidence="1">
    <location>
        <begin position="53"/>
        <end position="78"/>
    </location>
</feature>
<dbReference type="OrthoDB" id="7205479at2"/>
<gene>
    <name evidence="2" type="ORF">KKC1_23210</name>
</gene>
<dbReference type="EMBL" id="BDGJ01000117">
    <property type="protein sequence ID" value="GAW93181.1"/>
    <property type="molecule type" value="Genomic_DNA"/>
</dbReference>
<dbReference type="Proteomes" id="UP000197032">
    <property type="component" value="Unassembled WGS sequence"/>
</dbReference>
<name>A0A1Z5HV24_9FIRM</name>
<evidence type="ECO:0008006" key="4">
    <source>
        <dbReference type="Google" id="ProtNLM"/>
    </source>
</evidence>
<sequence length="112" mass="11943">MGGLIWRWLLNAVALLITARIIEGIRLEGLVSALTASLILGIVNAFIRPLVILLTLPLNILTLGLFTWVINGLMLKIVSTVVAGFNVEGFWAAVVGALVLSLVSGVISFFLS</sequence>
<keyword evidence="1" id="KW-1133">Transmembrane helix</keyword>
<accession>A0A1Z5HV24</accession>
<reference evidence="3" key="1">
    <citation type="journal article" date="2017" name="Appl. Environ. Microbiol.">
        <title>Genomic Analysis of Calderihabitans maritimus KKC1, a Thermophilic, Hydrogenogenic, Carboxydotrophic Bacterium Isolated from Marine Sediment.</title>
        <authorList>
            <person name="Omae K."/>
            <person name="Yoneda Y."/>
            <person name="Fukuyama Y."/>
            <person name="Yoshida T."/>
            <person name="Sako Y."/>
        </authorList>
    </citation>
    <scope>NUCLEOTIDE SEQUENCE [LARGE SCALE GENOMIC DNA]</scope>
    <source>
        <strain evidence="3">KKC1</strain>
    </source>
</reference>
<evidence type="ECO:0000256" key="1">
    <source>
        <dbReference type="SAM" id="Phobius"/>
    </source>
</evidence>
<organism evidence="2 3">
    <name type="scientific">Calderihabitans maritimus</name>
    <dbReference type="NCBI Taxonomy" id="1246530"/>
    <lineage>
        <taxon>Bacteria</taxon>
        <taxon>Bacillati</taxon>
        <taxon>Bacillota</taxon>
        <taxon>Clostridia</taxon>
        <taxon>Neomoorellales</taxon>
        <taxon>Calderihabitantaceae</taxon>
        <taxon>Calderihabitans</taxon>
    </lineage>
</organism>
<keyword evidence="1" id="KW-0812">Transmembrane</keyword>
<keyword evidence="3" id="KW-1185">Reference proteome</keyword>
<dbReference type="InterPro" id="IPR007165">
    <property type="entry name" value="Phage_holin_4_2"/>
</dbReference>
<protein>
    <recommendedName>
        <fullName evidence="4">Phage holin family protein</fullName>
    </recommendedName>
</protein>
<evidence type="ECO:0000313" key="3">
    <source>
        <dbReference type="Proteomes" id="UP000197032"/>
    </source>
</evidence>
<feature type="transmembrane region" description="Helical" evidence="1">
    <location>
        <begin position="90"/>
        <end position="111"/>
    </location>
</feature>